<gene>
    <name evidence="2" type="ORF">FOH10_21110</name>
</gene>
<accession>A0A516NPK2</accession>
<dbReference type="Proteomes" id="UP000317039">
    <property type="component" value="Chromosome"/>
</dbReference>
<organism evidence="2 3">
    <name type="scientific">Nocardia otitidiscaviarum</name>
    <dbReference type="NCBI Taxonomy" id="1823"/>
    <lineage>
        <taxon>Bacteria</taxon>
        <taxon>Bacillati</taxon>
        <taxon>Actinomycetota</taxon>
        <taxon>Actinomycetes</taxon>
        <taxon>Mycobacteriales</taxon>
        <taxon>Nocardiaceae</taxon>
        <taxon>Nocardia</taxon>
    </lineage>
</organism>
<evidence type="ECO:0000259" key="1">
    <source>
        <dbReference type="Pfam" id="PF21806"/>
    </source>
</evidence>
<dbReference type="KEGG" id="nod:FOH10_21110"/>
<evidence type="ECO:0000313" key="2">
    <source>
        <dbReference type="EMBL" id="QDP80836.1"/>
    </source>
</evidence>
<dbReference type="EMBL" id="CP041695">
    <property type="protein sequence ID" value="QDP80836.1"/>
    <property type="molecule type" value="Genomic_DNA"/>
</dbReference>
<dbReference type="Pfam" id="PF21806">
    <property type="entry name" value="DUF6879"/>
    <property type="match status" value="1"/>
</dbReference>
<protein>
    <recommendedName>
        <fullName evidence="1">DUF6879 domain-containing protein</fullName>
    </recommendedName>
</protein>
<dbReference type="RefSeq" id="WP_143982044.1">
    <property type="nucleotide sequence ID" value="NZ_CP041695.1"/>
</dbReference>
<evidence type="ECO:0000313" key="3">
    <source>
        <dbReference type="Proteomes" id="UP000317039"/>
    </source>
</evidence>
<dbReference type="GeneID" id="80334862"/>
<dbReference type="InterPro" id="IPR049244">
    <property type="entry name" value="DUF6879"/>
</dbReference>
<feature type="domain" description="DUF6879" evidence="1">
    <location>
        <begin position="9"/>
        <end position="173"/>
    </location>
</feature>
<reference evidence="2 3" key="1">
    <citation type="submission" date="2019-07" db="EMBL/GenBank/DDBJ databases">
        <title>Complete Genome Sequence and Methylome Analysis of Nocardia otitidis-caviarum NEB252.</title>
        <authorList>
            <person name="Fomenkov A."/>
            <person name="Anton B.P."/>
            <person name="Vincze T."/>
            <person name="Roberts R.J."/>
        </authorList>
    </citation>
    <scope>NUCLEOTIDE SEQUENCE [LARGE SCALE GENOMIC DNA]</scope>
    <source>
        <strain evidence="2 3">NEB252</strain>
    </source>
</reference>
<name>A0A516NPK2_9NOCA</name>
<dbReference type="AlphaFoldDB" id="A0A516NPK2"/>
<proteinExistence type="predicted"/>
<sequence>MQLLLGAEQFRPVLATAQYRAFHLETRDEYLAETEHESLTAFRADESIDPGGPWFDGWLQQVRSARDRGVAIERARIVSVPHTFYTRYLLALTRHNVAAGEDVRYLRREDADPADAVAEDFWLLDERLVAYSLFDERGYWVGAAASTDPVLVAAAVAIRDRIWAQSVPYGEYLVAR</sequence>